<feature type="transmembrane region" description="Helical" evidence="1">
    <location>
        <begin position="69"/>
        <end position="87"/>
    </location>
</feature>
<dbReference type="AlphaFoldDB" id="A0A2S9VE94"/>
<evidence type="ECO:0000256" key="1">
    <source>
        <dbReference type="SAM" id="Phobius"/>
    </source>
</evidence>
<feature type="transmembrane region" description="Helical" evidence="1">
    <location>
        <begin position="129"/>
        <end position="153"/>
    </location>
</feature>
<accession>A0A2S9VE94</accession>
<evidence type="ECO:0000259" key="2">
    <source>
        <dbReference type="Pfam" id="PF07885"/>
    </source>
</evidence>
<dbReference type="SUPFAM" id="SSF81324">
    <property type="entry name" value="Voltage-gated potassium channels"/>
    <property type="match status" value="1"/>
</dbReference>
<dbReference type="Pfam" id="PF07885">
    <property type="entry name" value="Ion_trans_2"/>
    <property type="match status" value="1"/>
</dbReference>
<name>A0A2S9VE94_9ALTE</name>
<protein>
    <recommendedName>
        <fullName evidence="2">Potassium channel domain-containing protein</fullName>
    </recommendedName>
</protein>
<dbReference type="OrthoDB" id="9813518at2"/>
<dbReference type="InterPro" id="IPR013099">
    <property type="entry name" value="K_chnl_dom"/>
</dbReference>
<reference evidence="4" key="1">
    <citation type="journal article" date="2020" name="Int. J. Syst. Evol. Microbiol.">
        <title>Alteromonas alba sp. nov., a marine bacterium isolated from the seawater of the West Pacific Ocean.</title>
        <authorList>
            <person name="Sun C."/>
            <person name="Wu Y.-H."/>
            <person name="Xamxidin M."/>
            <person name="Cheng H."/>
            <person name="Xu X.-W."/>
        </authorList>
    </citation>
    <scope>NUCLEOTIDE SEQUENCE [LARGE SCALE GENOMIC DNA]</scope>
    <source>
        <strain evidence="4">190</strain>
    </source>
</reference>
<organism evidence="3 4">
    <name type="scientific">Alteromonas alba</name>
    <dbReference type="NCBI Taxonomy" id="2079529"/>
    <lineage>
        <taxon>Bacteria</taxon>
        <taxon>Pseudomonadati</taxon>
        <taxon>Pseudomonadota</taxon>
        <taxon>Gammaproteobacteria</taxon>
        <taxon>Alteromonadales</taxon>
        <taxon>Alteromonadaceae</taxon>
        <taxon>Alteromonas/Salinimonas group</taxon>
        <taxon>Alteromonas</taxon>
    </lineage>
</organism>
<feature type="domain" description="Potassium channel" evidence="2">
    <location>
        <begin position="78"/>
        <end position="149"/>
    </location>
</feature>
<feature type="transmembrane region" description="Helical" evidence="1">
    <location>
        <begin position="36"/>
        <end position="57"/>
    </location>
</feature>
<comment type="caution">
    <text evidence="3">The sequence shown here is derived from an EMBL/GenBank/DDBJ whole genome shotgun (WGS) entry which is preliminary data.</text>
</comment>
<gene>
    <name evidence="3" type="ORF">C6Y40_04545</name>
</gene>
<keyword evidence="4" id="KW-1185">Reference proteome</keyword>
<keyword evidence="1" id="KW-0812">Transmembrane</keyword>
<dbReference type="EMBL" id="PVNP01000035">
    <property type="protein sequence ID" value="PRO74778.1"/>
    <property type="molecule type" value="Genomic_DNA"/>
</dbReference>
<sequence>MLNRILKYLGIAWMVIIFVFVPIAYTALLFASDAEINMSVTIFFISTVFITSLWNIFKKYREYKVGLQLSKMFLAIYVTIFAFATLYQRAGILYGQEISFSPVDALYFSVVTWTTLGYGDFQPTESLRLLAAFQALLGTFFIPMLIAAVLFSLQLKSQKHSLQKNTNGSKP</sequence>
<feature type="transmembrane region" description="Helical" evidence="1">
    <location>
        <begin position="12"/>
        <end position="30"/>
    </location>
</feature>
<dbReference type="Gene3D" id="1.10.287.70">
    <property type="match status" value="1"/>
</dbReference>
<keyword evidence="1" id="KW-1133">Transmembrane helix</keyword>
<keyword evidence="1" id="KW-0472">Membrane</keyword>
<evidence type="ECO:0000313" key="4">
    <source>
        <dbReference type="Proteomes" id="UP000238949"/>
    </source>
</evidence>
<proteinExistence type="predicted"/>
<evidence type="ECO:0000313" key="3">
    <source>
        <dbReference type="EMBL" id="PRO74778.1"/>
    </source>
</evidence>
<dbReference type="Proteomes" id="UP000238949">
    <property type="component" value="Unassembled WGS sequence"/>
</dbReference>